<proteinExistence type="predicted"/>
<feature type="region of interest" description="Disordered" evidence="1">
    <location>
        <begin position="1"/>
        <end position="40"/>
    </location>
</feature>
<accession>A0A0A9B703</accession>
<reference evidence="2" key="2">
    <citation type="journal article" date="2015" name="Data Brief">
        <title>Shoot transcriptome of the giant reed, Arundo donax.</title>
        <authorList>
            <person name="Barrero R.A."/>
            <person name="Guerrero F.D."/>
            <person name="Moolhuijzen P."/>
            <person name="Goolsby J.A."/>
            <person name="Tidwell J."/>
            <person name="Bellgard S.E."/>
            <person name="Bellgard M.I."/>
        </authorList>
    </citation>
    <scope>NUCLEOTIDE SEQUENCE</scope>
    <source>
        <tissue evidence="2">Shoot tissue taken approximately 20 cm above the soil surface</tissue>
    </source>
</reference>
<organism evidence="2">
    <name type="scientific">Arundo donax</name>
    <name type="common">Giant reed</name>
    <name type="synonym">Donax arundinaceus</name>
    <dbReference type="NCBI Taxonomy" id="35708"/>
    <lineage>
        <taxon>Eukaryota</taxon>
        <taxon>Viridiplantae</taxon>
        <taxon>Streptophyta</taxon>
        <taxon>Embryophyta</taxon>
        <taxon>Tracheophyta</taxon>
        <taxon>Spermatophyta</taxon>
        <taxon>Magnoliopsida</taxon>
        <taxon>Liliopsida</taxon>
        <taxon>Poales</taxon>
        <taxon>Poaceae</taxon>
        <taxon>PACMAD clade</taxon>
        <taxon>Arundinoideae</taxon>
        <taxon>Arundineae</taxon>
        <taxon>Arundo</taxon>
    </lineage>
</organism>
<sequence length="40" mass="4457">MQVAAEGEHGWVQPLPYPDGITPEAFEGWNDGVGRRHRVP</sequence>
<evidence type="ECO:0000256" key="1">
    <source>
        <dbReference type="SAM" id="MobiDB-lite"/>
    </source>
</evidence>
<dbReference type="EMBL" id="GBRH01238101">
    <property type="protein sequence ID" value="JAD59794.1"/>
    <property type="molecule type" value="Transcribed_RNA"/>
</dbReference>
<reference evidence="2" key="1">
    <citation type="submission" date="2014-09" db="EMBL/GenBank/DDBJ databases">
        <authorList>
            <person name="Magalhaes I.L.F."/>
            <person name="Oliveira U."/>
            <person name="Santos F.R."/>
            <person name="Vidigal T.H.D.A."/>
            <person name="Brescovit A.D."/>
            <person name="Santos A.J."/>
        </authorList>
    </citation>
    <scope>NUCLEOTIDE SEQUENCE</scope>
    <source>
        <tissue evidence="2">Shoot tissue taken approximately 20 cm above the soil surface</tissue>
    </source>
</reference>
<name>A0A0A9B703_ARUDO</name>
<dbReference type="AlphaFoldDB" id="A0A0A9B703"/>
<protein>
    <submittedName>
        <fullName evidence="2">Uncharacterized protein</fullName>
    </submittedName>
</protein>
<evidence type="ECO:0000313" key="2">
    <source>
        <dbReference type="EMBL" id="JAD59794.1"/>
    </source>
</evidence>